<dbReference type="FunFam" id="3.30.160.60:FF:000446">
    <property type="entry name" value="Zinc finger protein"/>
    <property type="match status" value="1"/>
</dbReference>
<keyword evidence="3" id="KW-0677">Repeat</keyword>
<keyword evidence="2" id="KW-0479">Metal-binding</keyword>
<dbReference type="GeneTree" id="ENSGT00940000164868"/>
<dbReference type="InterPro" id="IPR036236">
    <property type="entry name" value="Znf_C2H2_sf"/>
</dbReference>
<dbReference type="STRING" id="48699.ENSPLAP00000012422"/>
<feature type="domain" description="C2H2-type" evidence="11">
    <location>
        <begin position="583"/>
        <end position="610"/>
    </location>
</feature>
<dbReference type="Pfam" id="PF00096">
    <property type="entry name" value="zf-C2H2"/>
    <property type="match status" value="5"/>
</dbReference>
<feature type="domain" description="C2H2-type" evidence="11">
    <location>
        <begin position="406"/>
        <end position="433"/>
    </location>
</feature>
<evidence type="ECO:0000256" key="6">
    <source>
        <dbReference type="ARBA" id="ARBA00023125"/>
    </source>
</evidence>
<organism evidence="12 13">
    <name type="scientific">Poecilia latipinna</name>
    <name type="common">sailfin molly</name>
    <dbReference type="NCBI Taxonomy" id="48699"/>
    <lineage>
        <taxon>Eukaryota</taxon>
        <taxon>Metazoa</taxon>
        <taxon>Chordata</taxon>
        <taxon>Craniata</taxon>
        <taxon>Vertebrata</taxon>
        <taxon>Euteleostomi</taxon>
        <taxon>Actinopterygii</taxon>
        <taxon>Neopterygii</taxon>
        <taxon>Teleostei</taxon>
        <taxon>Neoteleostei</taxon>
        <taxon>Acanthomorphata</taxon>
        <taxon>Ovalentaria</taxon>
        <taxon>Atherinomorphae</taxon>
        <taxon>Cyprinodontiformes</taxon>
        <taxon>Poeciliidae</taxon>
        <taxon>Poeciliinae</taxon>
        <taxon>Poecilia</taxon>
    </lineage>
</organism>
<dbReference type="InterPro" id="IPR013087">
    <property type="entry name" value="Znf_C2H2_type"/>
</dbReference>
<dbReference type="SMART" id="SM00355">
    <property type="entry name" value="ZnF_C2H2"/>
    <property type="match status" value="10"/>
</dbReference>
<dbReference type="GeneID" id="106958960"/>
<dbReference type="Pfam" id="PF13912">
    <property type="entry name" value="zf-C2H2_6"/>
    <property type="match status" value="2"/>
</dbReference>
<evidence type="ECO:0000256" key="5">
    <source>
        <dbReference type="ARBA" id="ARBA00022833"/>
    </source>
</evidence>
<dbReference type="Ensembl" id="ENSPLAT00000029567.1">
    <property type="protein sequence ID" value="ENSPLAP00000012422.1"/>
    <property type="gene ID" value="ENSPLAG00000015715.1"/>
</dbReference>
<reference evidence="12" key="2">
    <citation type="submission" date="2025-09" db="UniProtKB">
        <authorList>
            <consortium name="Ensembl"/>
        </authorList>
    </citation>
    <scope>IDENTIFICATION</scope>
</reference>
<evidence type="ECO:0000313" key="13">
    <source>
        <dbReference type="Proteomes" id="UP000261500"/>
    </source>
</evidence>
<dbReference type="OrthoDB" id="8434162at2759"/>
<dbReference type="Proteomes" id="UP000261500">
    <property type="component" value="Unplaced"/>
</dbReference>
<feature type="region of interest" description="Disordered" evidence="10">
    <location>
        <begin position="75"/>
        <end position="169"/>
    </location>
</feature>
<evidence type="ECO:0000313" key="12">
    <source>
        <dbReference type="Ensembl" id="ENSPLAP00000012422.1"/>
    </source>
</evidence>
<evidence type="ECO:0000256" key="3">
    <source>
        <dbReference type="ARBA" id="ARBA00022737"/>
    </source>
</evidence>
<feature type="domain" description="C2H2-type" evidence="11">
    <location>
        <begin position="555"/>
        <end position="582"/>
    </location>
</feature>
<feature type="region of interest" description="Disordered" evidence="10">
    <location>
        <begin position="231"/>
        <end position="310"/>
    </location>
</feature>
<dbReference type="PROSITE" id="PS50157">
    <property type="entry name" value="ZINC_FINGER_C2H2_2"/>
    <property type="match status" value="8"/>
</dbReference>
<evidence type="ECO:0000256" key="8">
    <source>
        <dbReference type="PROSITE-ProRule" id="PRU00042"/>
    </source>
</evidence>
<dbReference type="GO" id="GO:0000981">
    <property type="term" value="F:DNA-binding transcription factor activity, RNA polymerase II-specific"/>
    <property type="evidence" value="ECO:0007669"/>
    <property type="project" value="TreeGrafter"/>
</dbReference>
<feature type="domain" description="C2H2-type" evidence="11">
    <location>
        <begin position="370"/>
        <end position="397"/>
    </location>
</feature>
<dbReference type="FunFam" id="3.30.160.60:FF:001009">
    <property type="entry name" value="Zinc finger protein 26"/>
    <property type="match status" value="1"/>
</dbReference>
<dbReference type="GO" id="GO:0008270">
    <property type="term" value="F:zinc ion binding"/>
    <property type="evidence" value="ECO:0007669"/>
    <property type="project" value="UniProtKB-KW"/>
</dbReference>
<feature type="coiled-coil region" evidence="9">
    <location>
        <begin position="29"/>
        <end position="63"/>
    </location>
</feature>
<reference evidence="12" key="1">
    <citation type="submission" date="2025-08" db="UniProtKB">
        <authorList>
            <consortium name="Ensembl"/>
        </authorList>
    </citation>
    <scope>IDENTIFICATION</scope>
</reference>
<evidence type="ECO:0000259" key="11">
    <source>
        <dbReference type="PROSITE" id="PS50157"/>
    </source>
</evidence>
<keyword evidence="13" id="KW-1185">Reference proteome</keyword>
<dbReference type="PANTHER" id="PTHR23226">
    <property type="entry name" value="ZINC FINGER AND SCAN DOMAIN-CONTAINING"/>
    <property type="match status" value="1"/>
</dbReference>
<name>A0A3B3UIG2_9TELE</name>
<evidence type="ECO:0000256" key="10">
    <source>
        <dbReference type="SAM" id="MobiDB-lite"/>
    </source>
</evidence>
<feature type="compositionally biased region" description="Acidic residues" evidence="10">
    <location>
        <begin position="92"/>
        <end position="101"/>
    </location>
</feature>
<keyword evidence="7" id="KW-0539">Nucleus</keyword>
<dbReference type="GO" id="GO:0000978">
    <property type="term" value="F:RNA polymerase II cis-regulatory region sequence-specific DNA binding"/>
    <property type="evidence" value="ECO:0007669"/>
    <property type="project" value="TreeGrafter"/>
</dbReference>
<evidence type="ECO:0000256" key="7">
    <source>
        <dbReference type="ARBA" id="ARBA00023242"/>
    </source>
</evidence>
<protein>
    <submittedName>
        <fullName evidence="12">Zinc finger protein 135-like</fullName>
    </submittedName>
</protein>
<dbReference type="PANTHER" id="PTHR23226:SF416">
    <property type="entry name" value="FI01424P"/>
    <property type="match status" value="1"/>
</dbReference>
<evidence type="ECO:0000256" key="9">
    <source>
        <dbReference type="SAM" id="Coils"/>
    </source>
</evidence>
<proteinExistence type="predicted"/>
<keyword evidence="9" id="KW-0175">Coiled coil</keyword>
<keyword evidence="5" id="KW-0862">Zinc</keyword>
<dbReference type="PROSITE" id="PS00028">
    <property type="entry name" value="ZINC_FINGER_C2H2_1"/>
    <property type="match status" value="8"/>
</dbReference>
<sequence>MFYCSSSGSDPLSMSKSDFLRGIITEKLSAAAQEILAAVERTVAGYEEEASGFRREIDRQRRQLELLQPQVKLHRGDVEAAERHRLTGNHSDDDEEEEEDPVAISKLIQEDLKDPDYEMPPRSGFSRVQTARRKRTGPTQVSDSQNHLKKPQVKMEAGQHLPSESAATDPVVLKSDETGFHTSFVGAVDGSISSADQHQEQEADQSNTVAMETQVCWNQVVKVEVKQEEGSVAQLTLDPDPTDDDKSGLRTSSPEGESDPGGDALSVSSTSELDDLESDDDDDSSDSSSDTDESLDESVNNNQDIEPKTRRKTDKLTCRVCGTWYRQLGSLISHIWNHVNEPHGVCGVCGEKFESVEALKQHLPSHKKGYSCWICGKYLLSSVTLNRHIAKHVTDAPMSQVAETRIKCNVCSKTFSTMSALNGHSRVHLEKRPARCHLCPKSFDMKSDLVAHTKGHGGVYGNASTGTLGYSCKLCGKTFALETSLKTHEKTHTTSDCPFTCQICHKTFQTYQNLMNHTKTHGTDGSFVCSLCNMSFLSKDTLKVHMIVHSNETAYKCSQCGRCFKRLAYLVNHIKTHSAIQQCVCTICGQVSNGQEALEDHMRIHTGEIPVEQNLHLDPWYENTLEEPQGGSLMSGGQESHSII</sequence>
<dbReference type="GO" id="GO:0005634">
    <property type="term" value="C:nucleus"/>
    <property type="evidence" value="ECO:0007669"/>
    <property type="project" value="UniProtKB-SubCell"/>
</dbReference>
<feature type="compositionally biased region" description="Basic and acidic residues" evidence="10">
    <location>
        <begin position="75"/>
        <end position="85"/>
    </location>
</feature>
<feature type="compositionally biased region" description="Acidic residues" evidence="10">
    <location>
        <begin position="272"/>
        <end position="296"/>
    </location>
</feature>
<feature type="domain" description="C2H2-type" evidence="11">
    <location>
        <begin position="434"/>
        <end position="458"/>
    </location>
</feature>
<accession>A0A3B3UIG2</accession>
<keyword evidence="6" id="KW-0238">DNA-binding</keyword>
<dbReference type="RefSeq" id="XP_014906640.1">
    <property type="nucleotide sequence ID" value="XM_015051154.1"/>
</dbReference>
<dbReference type="SUPFAM" id="SSF57667">
    <property type="entry name" value="beta-beta-alpha zinc fingers"/>
    <property type="match status" value="5"/>
</dbReference>
<feature type="domain" description="C2H2-type" evidence="11">
    <location>
        <begin position="527"/>
        <end position="554"/>
    </location>
</feature>
<feature type="domain" description="C2H2-type" evidence="11">
    <location>
        <begin position="499"/>
        <end position="526"/>
    </location>
</feature>
<evidence type="ECO:0000256" key="1">
    <source>
        <dbReference type="ARBA" id="ARBA00004123"/>
    </source>
</evidence>
<comment type="subcellular location">
    <subcellularLocation>
        <location evidence="1">Nucleus</location>
    </subcellularLocation>
</comment>
<feature type="domain" description="C2H2-type" evidence="11">
    <location>
        <begin position="470"/>
        <end position="497"/>
    </location>
</feature>
<dbReference type="Gene3D" id="3.30.160.60">
    <property type="entry name" value="Classic Zinc Finger"/>
    <property type="match status" value="8"/>
</dbReference>
<keyword evidence="4 8" id="KW-0863">Zinc-finger</keyword>
<evidence type="ECO:0000256" key="4">
    <source>
        <dbReference type="ARBA" id="ARBA00022771"/>
    </source>
</evidence>
<dbReference type="AlphaFoldDB" id="A0A3B3UIG2"/>
<dbReference type="KEGG" id="plai:106958960"/>
<evidence type="ECO:0000256" key="2">
    <source>
        <dbReference type="ARBA" id="ARBA00022723"/>
    </source>
</evidence>